<proteinExistence type="predicted"/>
<dbReference type="InterPro" id="IPR014710">
    <property type="entry name" value="RmlC-like_jellyroll"/>
</dbReference>
<comment type="caution">
    <text evidence="2">The sequence shown here is derived from an EMBL/GenBank/DDBJ whole genome shotgun (WGS) entry which is preliminary data.</text>
</comment>
<dbReference type="EMBL" id="VLLG01000005">
    <property type="protein sequence ID" value="TWI84004.1"/>
    <property type="molecule type" value="Genomic_DNA"/>
</dbReference>
<keyword evidence="3" id="KW-1185">Reference proteome</keyword>
<dbReference type="Proteomes" id="UP000316778">
    <property type="component" value="Unassembled WGS sequence"/>
</dbReference>
<evidence type="ECO:0000313" key="3">
    <source>
        <dbReference type="Proteomes" id="UP000316778"/>
    </source>
</evidence>
<dbReference type="PROSITE" id="PS50042">
    <property type="entry name" value="CNMP_BINDING_3"/>
    <property type="match status" value="1"/>
</dbReference>
<feature type="domain" description="Cyclic nucleotide-binding" evidence="1">
    <location>
        <begin position="10"/>
        <end position="113"/>
    </location>
</feature>
<evidence type="ECO:0000313" key="2">
    <source>
        <dbReference type="EMBL" id="TWI84004.1"/>
    </source>
</evidence>
<dbReference type="InterPro" id="IPR018490">
    <property type="entry name" value="cNMP-bd_dom_sf"/>
</dbReference>
<accession>A0A562SSK3</accession>
<dbReference type="InterPro" id="IPR000595">
    <property type="entry name" value="cNMP-bd_dom"/>
</dbReference>
<dbReference type="CDD" id="cd00038">
    <property type="entry name" value="CAP_ED"/>
    <property type="match status" value="1"/>
</dbReference>
<evidence type="ECO:0000259" key="1">
    <source>
        <dbReference type="PROSITE" id="PS50042"/>
    </source>
</evidence>
<name>A0A562SSK3_CHIJA</name>
<reference evidence="2 3" key="1">
    <citation type="journal article" date="2013" name="Stand. Genomic Sci.">
        <title>Genomic Encyclopedia of Type Strains, Phase I: The one thousand microbial genomes (KMG-I) project.</title>
        <authorList>
            <person name="Kyrpides N.C."/>
            <person name="Woyke T."/>
            <person name="Eisen J.A."/>
            <person name="Garrity G."/>
            <person name="Lilburn T.G."/>
            <person name="Beck B.J."/>
            <person name="Whitman W.B."/>
            <person name="Hugenholtz P."/>
            <person name="Klenk H.P."/>
        </authorList>
    </citation>
    <scope>NUCLEOTIDE SEQUENCE [LARGE SCALE GENOMIC DNA]</scope>
    <source>
        <strain evidence="2 3">DSM 13484</strain>
    </source>
</reference>
<organism evidence="2 3">
    <name type="scientific">Chitinophaga japonensis</name>
    <name type="common">Flexibacter japonensis</name>
    <dbReference type="NCBI Taxonomy" id="104662"/>
    <lineage>
        <taxon>Bacteria</taxon>
        <taxon>Pseudomonadati</taxon>
        <taxon>Bacteroidota</taxon>
        <taxon>Chitinophagia</taxon>
        <taxon>Chitinophagales</taxon>
        <taxon>Chitinophagaceae</taxon>
        <taxon>Chitinophaga</taxon>
    </lineage>
</organism>
<dbReference type="SUPFAM" id="SSF51206">
    <property type="entry name" value="cAMP-binding domain-like"/>
    <property type="match status" value="1"/>
</dbReference>
<dbReference type="Gene3D" id="2.60.120.10">
    <property type="entry name" value="Jelly Rolls"/>
    <property type="match status" value="1"/>
</dbReference>
<sequence length="190" mass="22311">MEDFFRKVAEYTTLSKEAEWAWVNILRSRRYTKGDFLVRQGETARTVAFVSKGLFSQYSLADDGSAFTKRFFSEGYFAASTTSLLSKSPSITSIEAIENTVAWEYDFWAFKNLTEQYKDIAAFYIAYMERHWILEKEPEEIGFRQNTAKDRYDDFVKKYPHLVNRIKKHQIASYLGITPTQMSRIFFANK</sequence>
<protein>
    <submittedName>
        <fullName evidence="2">Cyclic nucleotide-binding protein</fullName>
    </submittedName>
</protein>
<dbReference type="Pfam" id="PF00027">
    <property type="entry name" value="cNMP_binding"/>
    <property type="match status" value="1"/>
</dbReference>
<dbReference type="SMART" id="SM00100">
    <property type="entry name" value="cNMP"/>
    <property type="match status" value="1"/>
</dbReference>
<dbReference type="OrthoDB" id="9152304at2"/>
<dbReference type="RefSeq" id="WP_145717485.1">
    <property type="nucleotide sequence ID" value="NZ_BAAAFY010000002.1"/>
</dbReference>
<gene>
    <name evidence="2" type="ORF">LX66_4366</name>
</gene>
<dbReference type="AlphaFoldDB" id="A0A562SSK3"/>